<name>A0AAE4BSW5_9BACT</name>
<dbReference type="RefSeq" id="WP_309938362.1">
    <property type="nucleotide sequence ID" value="NZ_AP025305.1"/>
</dbReference>
<feature type="chain" id="PRO_5041966217" evidence="8">
    <location>
        <begin position="20"/>
        <end position="426"/>
    </location>
</feature>
<comment type="caution">
    <text evidence="9">The sequence shown here is derived from an EMBL/GenBank/DDBJ whole genome shotgun (WGS) entry which is preliminary data.</text>
</comment>
<keyword evidence="5" id="KW-0812">Transmembrane</keyword>
<dbReference type="SUPFAM" id="SSF56954">
    <property type="entry name" value="Outer membrane efflux proteins (OEP)"/>
    <property type="match status" value="1"/>
</dbReference>
<evidence type="ECO:0000256" key="1">
    <source>
        <dbReference type="ARBA" id="ARBA00004442"/>
    </source>
</evidence>
<comment type="similarity">
    <text evidence="2">Belongs to the outer membrane factor (OMF) (TC 1.B.17) family.</text>
</comment>
<evidence type="ECO:0000256" key="2">
    <source>
        <dbReference type="ARBA" id="ARBA00007613"/>
    </source>
</evidence>
<keyword evidence="10" id="KW-1185">Reference proteome</keyword>
<evidence type="ECO:0000256" key="4">
    <source>
        <dbReference type="ARBA" id="ARBA00022452"/>
    </source>
</evidence>
<dbReference type="Proteomes" id="UP001185092">
    <property type="component" value="Unassembled WGS sequence"/>
</dbReference>
<dbReference type="GO" id="GO:0015288">
    <property type="term" value="F:porin activity"/>
    <property type="evidence" value="ECO:0007669"/>
    <property type="project" value="TreeGrafter"/>
</dbReference>
<dbReference type="EMBL" id="JAVDQD010000002">
    <property type="protein sequence ID" value="MDR6238857.1"/>
    <property type="molecule type" value="Genomic_DNA"/>
</dbReference>
<dbReference type="GO" id="GO:0015562">
    <property type="term" value="F:efflux transmembrane transporter activity"/>
    <property type="evidence" value="ECO:0007669"/>
    <property type="project" value="InterPro"/>
</dbReference>
<dbReference type="Gene3D" id="1.20.1600.10">
    <property type="entry name" value="Outer membrane efflux proteins (OEP)"/>
    <property type="match status" value="1"/>
</dbReference>
<dbReference type="Pfam" id="PF02321">
    <property type="entry name" value="OEP"/>
    <property type="match status" value="1"/>
</dbReference>
<dbReference type="InterPro" id="IPR051906">
    <property type="entry name" value="TolC-like"/>
</dbReference>
<keyword evidence="8" id="KW-0732">Signal</keyword>
<evidence type="ECO:0000256" key="5">
    <source>
        <dbReference type="ARBA" id="ARBA00022692"/>
    </source>
</evidence>
<evidence type="ECO:0000256" key="7">
    <source>
        <dbReference type="ARBA" id="ARBA00023237"/>
    </source>
</evidence>
<keyword evidence="6" id="KW-0472">Membrane</keyword>
<proteinExistence type="inferred from homology"/>
<accession>A0AAE4BSW5</accession>
<keyword evidence="4" id="KW-1134">Transmembrane beta strand</keyword>
<comment type="subcellular location">
    <subcellularLocation>
        <location evidence="1">Cell outer membrane</location>
    </subcellularLocation>
</comment>
<dbReference type="InterPro" id="IPR003423">
    <property type="entry name" value="OMP_efflux"/>
</dbReference>
<keyword evidence="7" id="KW-0998">Cell outer membrane</keyword>
<dbReference type="AlphaFoldDB" id="A0AAE4BSW5"/>
<feature type="signal peptide" evidence="8">
    <location>
        <begin position="1"/>
        <end position="19"/>
    </location>
</feature>
<organism evidence="9 10">
    <name type="scientific">Aureibacter tunicatorum</name>
    <dbReference type="NCBI Taxonomy" id="866807"/>
    <lineage>
        <taxon>Bacteria</taxon>
        <taxon>Pseudomonadati</taxon>
        <taxon>Bacteroidota</taxon>
        <taxon>Cytophagia</taxon>
        <taxon>Cytophagales</taxon>
        <taxon>Persicobacteraceae</taxon>
        <taxon>Aureibacter</taxon>
    </lineage>
</organism>
<keyword evidence="3" id="KW-0813">Transport</keyword>
<evidence type="ECO:0000313" key="10">
    <source>
        <dbReference type="Proteomes" id="UP001185092"/>
    </source>
</evidence>
<evidence type="ECO:0000256" key="8">
    <source>
        <dbReference type="SAM" id="SignalP"/>
    </source>
</evidence>
<sequence>MLLKVLICLTFTLSYPMLAYPEGLNDYLKKAAMNNPGLKAEYKEFEQAMLELPKAKSWHDPKLSFGYFIDPVETRVGAQRASLFLSQTFPWFGTFSIKGDVAEEKALALFEKFIQSRNEVFFKVKKVYYELLKLHQTIIFQKQQLEIYNDILKLVSNKDDYGKEQQLDILRIQLKIDELLTQIKDNENKRPSLHFAFMCLLNDKKIKINYDENHLEKPDSTLINQIYTIQGNPMFSMIEHQENKAKALKKLAVKNGLPDLGISFAYIFTEKREDAPNLEHNGRDAILPMLSLSIPIYRKKYKAQKKQADLMFDQWKLEKKDLMNRLNTKKYRCIYEINSAWDNFRLYSKKYPAVMNMAKLQKELYLNSNQNYIEWQRLQEKALEYLLYELKARKMFWTCHAEIQFLTGHDSSKFLSEEQINWQQKK</sequence>
<dbReference type="PANTHER" id="PTHR30026">
    <property type="entry name" value="OUTER MEMBRANE PROTEIN TOLC"/>
    <property type="match status" value="1"/>
</dbReference>
<gene>
    <name evidence="9" type="ORF">HNQ88_001894</name>
</gene>
<reference evidence="9" key="1">
    <citation type="submission" date="2023-07" db="EMBL/GenBank/DDBJ databases">
        <title>Genomic Encyclopedia of Type Strains, Phase IV (KMG-IV): sequencing the most valuable type-strain genomes for metagenomic binning, comparative biology and taxonomic classification.</title>
        <authorList>
            <person name="Goeker M."/>
        </authorList>
    </citation>
    <scope>NUCLEOTIDE SEQUENCE</scope>
    <source>
        <strain evidence="9">DSM 26174</strain>
    </source>
</reference>
<evidence type="ECO:0000256" key="6">
    <source>
        <dbReference type="ARBA" id="ARBA00023136"/>
    </source>
</evidence>
<evidence type="ECO:0000313" key="9">
    <source>
        <dbReference type="EMBL" id="MDR6238857.1"/>
    </source>
</evidence>
<dbReference type="GO" id="GO:0009279">
    <property type="term" value="C:cell outer membrane"/>
    <property type="evidence" value="ECO:0007669"/>
    <property type="project" value="UniProtKB-SubCell"/>
</dbReference>
<dbReference type="GO" id="GO:1990281">
    <property type="term" value="C:efflux pump complex"/>
    <property type="evidence" value="ECO:0007669"/>
    <property type="project" value="TreeGrafter"/>
</dbReference>
<dbReference type="PANTHER" id="PTHR30026:SF20">
    <property type="entry name" value="OUTER MEMBRANE PROTEIN TOLC"/>
    <property type="match status" value="1"/>
</dbReference>
<protein>
    <submittedName>
        <fullName evidence="9">Outer membrane protein TolC</fullName>
    </submittedName>
</protein>
<evidence type="ECO:0000256" key="3">
    <source>
        <dbReference type="ARBA" id="ARBA00022448"/>
    </source>
</evidence>